<dbReference type="RefSeq" id="WP_135107199.1">
    <property type="nucleotide sequence ID" value="NZ_JADGKW010000007.1"/>
</dbReference>
<dbReference type="OrthoDB" id="1356856at2"/>
<gene>
    <name evidence="1" type="ORF">E4T88_15995</name>
</gene>
<evidence type="ECO:0000313" key="2">
    <source>
        <dbReference type="Proteomes" id="UP000298285"/>
    </source>
</evidence>
<accession>A0A4Y9IIG0</accession>
<protein>
    <submittedName>
        <fullName evidence="1">Uncharacterized protein</fullName>
    </submittedName>
</protein>
<dbReference type="AlphaFoldDB" id="A0A4Y9IIG0"/>
<sequence>MKFISYLFMMCLFLSCNISSRKEYTIDVINSSYEGQIIDKYIDNWNHAAKMIQVHTINNDTLNITVDFYPDSWNFVSVGDSIIKKYGKGSIEIKRKAGGQRDFFLYIPN</sequence>
<dbReference type="PROSITE" id="PS51257">
    <property type="entry name" value="PROKAR_LIPOPROTEIN"/>
    <property type="match status" value="1"/>
</dbReference>
<evidence type="ECO:0000313" key="1">
    <source>
        <dbReference type="EMBL" id="TFU86951.1"/>
    </source>
</evidence>
<reference evidence="1 2" key="1">
    <citation type="submission" date="2019-03" db="EMBL/GenBank/DDBJ databases">
        <title>Diversity of the mouse oral microbiome.</title>
        <authorList>
            <person name="Joseph S."/>
            <person name="Aduse-Opoku J."/>
            <person name="Curtis M."/>
            <person name="Wade W."/>
            <person name="Hashim A."/>
        </authorList>
    </citation>
    <scope>NUCLEOTIDE SEQUENCE [LARGE SCALE GENOMIC DNA]</scope>
    <source>
        <strain evidence="1 2">P11</strain>
    </source>
</reference>
<organism evidence="1 2">
    <name type="scientific">Dysgonomonas mossii</name>
    <dbReference type="NCBI Taxonomy" id="163665"/>
    <lineage>
        <taxon>Bacteria</taxon>
        <taxon>Pseudomonadati</taxon>
        <taxon>Bacteroidota</taxon>
        <taxon>Bacteroidia</taxon>
        <taxon>Bacteroidales</taxon>
        <taxon>Dysgonomonadaceae</taxon>
        <taxon>Dysgonomonas</taxon>
    </lineage>
</organism>
<comment type="caution">
    <text evidence="1">The sequence shown here is derived from an EMBL/GenBank/DDBJ whole genome shotgun (WGS) entry which is preliminary data.</text>
</comment>
<proteinExistence type="predicted"/>
<dbReference type="EMBL" id="SPPK01000007">
    <property type="protein sequence ID" value="TFU86951.1"/>
    <property type="molecule type" value="Genomic_DNA"/>
</dbReference>
<dbReference type="Proteomes" id="UP000298285">
    <property type="component" value="Unassembled WGS sequence"/>
</dbReference>
<name>A0A4Y9IIG0_9BACT</name>